<sequence>MSSRKRKVFDDKDDNLQTGDNQSTSVPCDGPASRLRNRPSLRRAELATSLKEAGGVPPPELAGEQNFEVVVWKRTPMQAPVDIRRKPKNAYIRTMLHRWPVAEAREAREEEIALHIRGLHTGEDASAWEKEVISKMKWLNSRLRDACLAFVQKVPSASQQPYLKEKSADPSPHDSSCHFPTCGRVFQAGQYRISFERSERSGNSSKSRSSTDLTHMDNGGAENNNPVPVDNEKCTFFCLECFDKLLMPHYTQGKVGARPTDPFSHKLEKSGIFDPPKPGYLRPSPSCRIYDRIQPETRSGANKPFVLSPKEREAIKTWKAYNYNQGLSKLSRRNGFMFTTGLASEQVKCNASGLDGIGIAEFMAVRFPENSAPTAE</sequence>
<gene>
    <name evidence="2" type="ORF">C7212DRAFT_348478</name>
</gene>
<keyword evidence="3" id="KW-1185">Reference proteome</keyword>
<dbReference type="AlphaFoldDB" id="A0A317SBU2"/>
<feature type="region of interest" description="Disordered" evidence="1">
    <location>
        <begin position="1"/>
        <end position="42"/>
    </location>
</feature>
<proteinExistence type="predicted"/>
<dbReference type="Proteomes" id="UP000246991">
    <property type="component" value="Unassembled WGS sequence"/>
</dbReference>
<feature type="compositionally biased region" description="Polar residues" evidence="1">
    <location>
        <begin position="16"/>
        <end position="26"/>
    </location>
</feature>
<protein>
    <submittedName>
        <fullName evidence="2">Uncharacterized protein</fullName>
    </submittedName>
</protein>
<reference evidence="2 3" key="1">
    <citation type="submission" date="2018-03" db="EMBL/GenBank/DDBJ databases">
        <title>Genomes of Pezizomycetes fungi and the evolution of truffles.</title>
        <authorList>
            <person name="Murat C."/>
            <person name="Payen T."/>
            <person name="Noel B."/>
            <person name="Kuo A."/>
            <person name="Martin F.M."/>
        </authorList>
    </citation>
    <scope>NUCLEOTIDE SEQUENCE [LARGE SCALE GENOMIC DNA]</scope>
    <source>
        <strain evidence="2">091103-1</strain>
    </source>
</reference>
<evidence type="ECO:0000256" key="1">
    <source>
        <dbReference type="SAM" id="MobiDB-lite"/>
    </source>
</evidence>
<feature type="region of interest" description="Disordered" evidence="1">
    <location>
        <begin position="196"/>
        <end position="226"/>
    </location>
</feature>
<accession>A0A317SBU2</accession>
<feature type="compositionally biased region" description="Low complexity" evidence="1">
    <location>
        <begin position="201"/>
        <end position="210"/>
    </location>
</feature>
<dbReference type="OrthoDB" id="5365245at2759"/>
<dbReference type="EMBL" id="PYWC01000128">
    <property type="protein sequence ID" value="PWW71932.1"/>
    <property type="molecule type" value="Genomic_DNA"/>
</dbReference>
<comment type="caution">
    <text evidence="2">The sequence shown here is derived from an EMBL/GenBank/DDBJ whole genome shotgun (WGS) entry which is preliminary data.</text>
</comment>
<name>A0A317SBU2_9PEZI</name>
<organism evidence="2 3">
    <name type="scientific">Tuber magnatum</name>
    <name type="common">white Piedmont truffle</name>
    <dbReference type="NCBI Taxonomy" id="42249"/>
    <lineage>
        <taxon>Eukaryota</taxon>
        <taxon>Fungi</taxon>
        <taxon>Dikarya</taxon>
        <taxon>Ascomycota</taxon>
        <taxon>Pezizomycotina</taxon>
        <taxon>Pezizomycetes</taxon>
        <taxon>Pezizales</taxon>
        <taxon>Tuberaceae</taxon>
        <taxon>Tuber</taxon>
    </lineage>
</organism>
<evidence type="ECO:0000313" key="2">
    <source>
        <dbReference type="EMBL" id="PWW71932.1"/>
    </source>
</evidence>
<evidence type="ECO:0000313" key="3">
    <source>
        <dbReference type="Proteomes" id="UP000246991"/>
    </source>
</evidence>